<reference evidence="2" key="3">
    <citation type="journal article" date="2017" name="Nature">
        <title>Genome sequence of the progenitor of the wheat D genome Aegilops tauschii.</title>
        <authorList>
            <person name="Luo M.C."/>
            <person name="Gu Y.Q."/>
            <person name="Puiu D."/>
            <person name="Wang H."/>
            <person name="Twardziok S.O."/>
            <person name="Deal K.R."/>
            <person name="Huo N."/>
            <person name="Zhu T."/>
            <person name="Wang L."/>
            <person name="Wang Y."/>
            <person name="McGuire P.E."/>
            <person name="Liu S."/>
            <person name="Long H."/>
            <person name="Ramasamy R.K."/>
            <person name="Rodriguez J.C."/>
            <person name="Van S.L."/>
            <person name="Yuan L."/>
            <person name="Wang Z."/>
            <person name="Xia Z."/>
            <person name="Xiao L."/>
            <person name="Anderson O.D."/>
            <person name="Ouyang S."/>
            <person name="Liang Y."/>
            <person name="Zimin A.V."/>
            <person name="Pertea G."/>
            <person name="Qi P."/>
            <person name="Bennetzen J.L."/>
            <person name="Dai X."/>
            <person name="Dawson M.W."/>
            <person name="Muller H.G."/>
            <person name="Kugler K."/>
            <person name="Rivarola-Duarte L."/>
            <person name="Spannagl M."/>
            <person name="Mayer K.F.X."/>
            <person name="Lu F.H."/>
            <person name="Bevan M.W."/>
            <person name="Leroy P."/>
            <person name="Li P."/>
            <person name="You F.M."/>
            <person name="Sun Q."/>
            <person name="Liu Z."/>
            <person name="Lyons E."/>
            <person name="Wicker T."/>
            <person name="Salzberg S.L."/>
            <person name="Devos K.M."/>
            <person name="Dvorak J."/>
        </authorList>
    </citation>
    <scope>NUCLEOTIDE SEQUENCE [LARGE SCALE GENOMIC DNA]</scope>
    <source>
        <strain evidence="2">cv. AL8/78</strain>
    </source>
</reference>
<reference evidence="3" key="1">
    <citation type="journal article" date="2014" name="Science">
        <title>Ancient hybridizations among the ancestral genomes of bread wheat.</title>
        <authorList>
            <consortium name="International Wheat Genome Sequencing Consortium,"/>
            <person name="Marcussen T."/>
            <person name="Sandve S.R."/>
            <person name="Heier L."/>
            <person name="Spannagl M."/>
            <person name="Pfeifer M."/>
            <person name="Jakobsen K.S."/>
            <person name="Wulff B.B."/>
            <person name="Steuernagel B."/>
            <person name="Mayer K.F."/>
            <person name="Olsen O.A."/>
        </authorList>
    </citation>
    <scope>NUCLEOTIDE SEQUENCE [LARGE SCALE GENOMIC DNA]</scope>
    <source>
        <strain evidence="3">cv. AL8/78</strain>
    </source>
</reference>
<dbReference type="AlphaFoldDB" id="A0A453L631"/>
<keyword evidence="3" id="KW-1185">Reference proteome</keyword>
<organism evidence="2 3">
    <name type="scientific">Aegilops tauschii subsp. strangulata</name>
    <name type="common">Goatgrass</name>
    <dbReference type="NCBI Taxonomy" id="200361"/>
    <lineage>
        <taxon>Eukaryota</taxon>
        <taxon>Viridiplantae</taxon>
        <taxon>Streptophyta</taxon>
        <taxon>Embryophyta</taxon>
        <taxon>Tracheophyta</taxon>
        <taxon>Spermatophyta</taxon>
        <taxon>Magnoliopsida</taxon>
        <taxon>Liliopsida</taxon>
        <taxon>Poales</taxon>
        <taxon>Poaceae</taxon>
        <taxon>BOP clade</taxon>
        <taxon>Pooideae</taxon>
        <taxon>Triticodae</taxon>
        <taxon>Triticeae</taxon>
        <taxon>Triticinae</taxon>
        <taxon>Aegilops</taxon>
    </lineage>
</organism>
<reference evidence="3" key="2">
    <citation type="journal article" date="2017" name="Nat. Plants">
        <title>The Aegilops tauschii genome reveals multiple impacts of transposons.</title>
        <authorList>
            <person name="Zhao G."/>
            <person name="Zou C."/>
            <person name="Li K."/>
            <person name="Wang K."/>
            <person name="Li T."/>
            <person name="Gao L."/>
            <person name="Zhang X."/>
            <person name="Wang H."/>
            <person name="Yang Z."/>
            <person name="Liu X."/>
            <person name="Jiang W."/>
            <person name="Mao L."/>
            <person name="Kong X."/>
            <person name="Jiao Y."/>
            <person name="Jia J."/>
        </authorList>
    </citation>
    <scope>NUCLEOTIDE SEQUENCE [LARGE SCALE GENOMIC DNA]</scope>
    <source>
        <strain evidence="3">cv. AL8/78</strain>
    </source>
</reference>
<dbReference type="Gramene" id="AET5Gv20636600.2">
    <property type="protein sequence ID" value="AET5Gv20636600.2"/>
    <property type="gene ID" value="AET5Gv20636600"/>
</dbReference>
<reference evidence="2" key="4">
    <citation type="submission" date="2019-03" db="UniProtKB">
        <authorList>
            <consortium name="EnsemblPlants"/>
        </authorList>
    </citation>
    <scope>IDENTIFICATION</scope>
</reference>
<sequence length="165" mass="17325">MDAGSRSISSGKNRAAVQRPPLQEAGSRPYMPSLSTRNPSAKCYVSSWIRDPADACARTVFDGMPDRVSFSPSVRAGRQVHPGQVSDGHGRGALPAHGGQEGQGERSGIPVQGGLPEASGREAAQQPDTDPRLQEQAAGARERVCCRHGFFSPGQAGQAEALHSP</sequence>
<dbReference type="EnsemblPlants" id="AET5Gv20636600.2">
    <property type="protein sequence ID" value="AET5Gv20636600.2"/>
    <property type="gene ID" value="AET5Gv20636600"/>
</dbReference>
<name>A0A453L631_AEGTS</name>
<feature type="region of interest" description="Disordered" evidence="1">
    <location>
        <begin position="63"/>
        <end position="140"/>
    </location>
</feature>
<evidence type="ECO:0000313" key="3">
    <source>
        <dbReference type="Proteomes" id="UP000015105"/>
    </source>
</evidence>
<proteinExistence type="predicted"/>
<reference evidence="2" key="5">
    <citation type="journal article" date="2021" name="G3 (Bethesda)">
        <title>Aegilops tauschii genome assembly Aet v5.0 features greater sequence contiguity and improved annotation.</title>
        <authorList>
            <person name="Wang L."/>
            <person name="Zhu T."/>
            <person name="Rodriguez J.C."/>
            <person name="Deal K.R."/>
            <person name="Dubcovsky J."/>
            <person name="McGuire P.E."/>
            <person name="Lux T."/>
            <person name="Spannagl M."/>
            <person name="Mayer K.F.X."/>
            <person name="Baldrich P."/>
            <person name="Meyers B.C."/>
            <person name="Huo N."/>
            <person name="Gu Y.Q."/>
            <person name="Zhou H."/>
            <person name="Devos K.M."/>
            <person name="Bennetzen J.L."/>
            <person name="Unver T."/>
            <person name="Budak H."/>
            <person name="Gulick P.J."/>
            <person name="Galiba G."/>
            <person name="Kalapos B."/>
            <person name="Nelson D.R."/>
            <person name="Li P."/>
            <person name="You F.M."/>
            <person name="Luo M.C."/>
            <person name="Dvorak J."/>
        </authorList>
    </citation>
    <scope>NUCLEOTIDE SEQUENCE [LARGE SCALE GENOMIC DNA]</scope>
    <source>
        <strain evidence="2">cv. AL8/78</strain>
    </source>
</reference>
<protein>
    <submittedName>
        <fullName evidence="2">Uncharacterized protein</fullName>
    </submittedName>
</protein>
<feature type="region of interest" description="Disordered" evidence="1">
    <location>
        <begin position="1"/>
        <end position="41"/>
    </location>
</feature>
<dbReference type="Proteomes" id="UP000015105">
    <property type="component" value="Chromosome 5D"/>
</dbReference>
<evidence type="ECO:0000313" key="2">
    <source>
        <dbReference type="EnsemblPlants" id="AET5Gv20636600.2"/>
    </source>
</evidence>
<accession>A0A453L631</accession>
<evidence type="ECO:0000256" key="1">
    <source>
        <dbReference type="SAM" id="MobiDB-lite"/>
    </source>
</evidence>
<feature type="compositionally biased region" description="Polar residues" evidence="1">
    <location>
        <begin position="1"/>
        <end position="12"/>
    </location>
</feature>